<evidence type="ECO:0000256" key="12">
    <source>
        <dbReference type="PROSITE-ProRule" id="PRU00042"/>
    </source>
</evidence>
<dbReference type="Pfam" id="PF00096">
    <property type="entry name" value="zf-C2H2"/>
    <property type="match status" value="5"/>
</dbReference>
<evidence type="ECO:0000256" key="4">
    <source>
        <dbReference type="ARBA" id="ARBA00022737"/>
    </source>
</evidence>
<feature type="domain" description="C2H2-type" evidence="14">
    <location>
        <begin position="348"/>
        <end position="375"/>
    </location>
</feature>
<evidence type="ECO:0000256" key="7">
    <source>
        <dbReference type="ARBA" id="ARBA00023015"/>
    </source>
</evidence>
<evidence type="ECO:0000256" key="3">
    <source>
        <dbReference type="ARBA" id="ARBA00022723"/>
    </source>
</evidence>
<reference evidence="17" key="1">
    <citation type="submission" date="2012-05" db="EMBL/GenBank/DDBJ databases">
        <title>Whole Genome Assembly of Lutzomyia longipalpis.</title>
        <authorList>
            <person name="Richards S."/>
            <person name="Qu C."/>
            <person name="Dillon R."/>
            <person name="Worley K."/>
            <person name="Scherer S."/>
            <person name="Batterton M."/>
            <person name="Taylor A."/>
            <person name="Hawes A."/>
            <person name="Hernandez B."/>
            <person name="Kovar C."/>
            <person name="Mandapat C."/>
            <person name="Pham C."/>
            <person name="Qu C."/>
            <person name="Jing C."/>
            <person name="Bess C."/>
            <person name="Bandaranaike D."/>
            <person name="Ngo D."/>
            <person name="Ongeri F."/>
            <person name="Arias F."/>
            <person name="Lara F."/>
            <person name="Weissenberger G."/>
            <person name="Kamau G."/>
            <person name="Han H."/>
            <person name="Shen H."/>
            <person name="Dinh H."/>
            <person name="Khalil I."/>
            <person name="Jones J."/>
            <person name="Shafer J."/>
            <person name="Jayaseelan J."/>
            <person name="Quiroz J."/>
            <person name="Blankenburg K."/>
            <person name="Nguyen L."/>
            <person name="Jackson L."/>
            <person name="Francisco L."/>
            <person name="Tang L.-Y."/>
            <person name="Pu L.-L."/>
            <person name="Perales L."/>
            <person name="Lorensuhewa L."/>
            <person name="Munidasa M."/>
            <person name="Coyle M."/>
            <person name="Taylor M."/>
            <person name="Puazo M."/>
            <person name="Firestine M."/>
            <person name="Scheel M."/>
            <person name="Javaid M."/>
            <person name="Wang M."/>
            <person name="Li M."/>
            <person name="Tabassum N."/>
            <person name="Saada N."/>
            <person name="Osuji N."/>
            <person name="Aqrawi P."/>
            <person name="Fu Q."/>
            <person name="Thornton R."/>
            <person name="Raj R."/>
            <person name="Goodspeed R."/>
            <person name="Mata R."/>
            <person name="Najjar R."/>
            <person name="Gubbala S."/>
            <person name="Lee S."/>
            <person name="Denson S."/>
            <person name="Patil S."/>
            <person name="Macmil S."/>
            <person name="Qi S."/>
            <person name="Matskevitch T."/>
            <person name="Palculict T."/>
            <person name="Mathew T."/>
            <person name="Vee V."/>
            <person name="Velamala V."/>
            <person name="Korchina V."/>
            <person name="Cai W."/>
            <person name="Liu W."/>
            <person name="Dai W."/>
            <person name="Zou X."/>
            <person name="Zhu Y."/>
            <person name="Zhang Y."/>
            <person name="Wu Y.-Q."/>
            <person name="Xin Y."/>
            <person name="Nazarath L."/>
            <person name="Kovar C."/>
            <person name="Han Y."/>
            <person name="Muzny D."/>
            <person name="Gibbs R."/>
        </authorList>
    </citation>
    <scope>NUCLEOTIDE SEQUENCE [LARGE SCALE GENOMIC DNA]</scope>
    <source>
        <strain evidence="17">Jacobina</strain>
    </source>
</reference>
<organism evidence="16 17">
    <name type="scientific">Lutzomyia longipalpis</name>
    <name type="common">Sand fly</name>
    <dbReference type="NCBI Taxonomy" id="7200"/>
    <lineage>
        <taxon>Eukaryota</taxon>
        <taxon>Metazoa</taxon>
        <taxon>Ecdysozoa</taxon>
        <taxon>Arthropoda</taxon>
        <taxon>Hexapoda</taxon>
        <taxon>Insecta</taxon>
        <taxon>Pterygota</taxon>
        <taxon>Neoptera</taxon>
        <taxon>Endopterygota</taxon>
        <taxon>Diptera</taxon>
        <taxon>Nematocera</taxon>
        <taxon>Psychodoidea</taxon>
        <taxon>Psychodidae</taxon>
        <taxon>Lutzomyia</taxon>
        <taxon>Lutzomyia</taxon>
    </lineage>
</organism>
<evidence type="ECO:0000256" key="10">
    <source>
        <dbReference type="ARBA" id="ARBA00023242"/>
    </source>
</evidence>
<feature type="domain" description="C2H2-type" evidence="14">
    <location>
        <begin position="264"/>
        <end position="291"/>
    </location>
</feature>
<dbReference type="GO" id="GO:0005634">
    <property type="term" value="C:nucleus"/>
    <property type="evidence" value="ECO:0007669"/>
    <property type="project" value="UniProtKB-SubCell"/>
</dbReference>
<dbReference type="AlphaFoldDB" id="A0A1B0CBA2"/>
<evidence type="ECO:0000256" key="5">
    <source>
        <dbReference type="ARBA" id="ARBA00022771"/>
    </source>
</evidence>
<feature type="domain" description="C2H2-type" evidence="14">
    <location>
        <begin position="376"/>
        <end position="404"/>
    </location>
</feature>
<evidence type="ECO:0000313" key="15">
    <source>
        <dbReference type="EMBL" id="MBC1169812.1"/>
    </source>
</evidence>
<dbReference type="InterPro" id="IPR013087">
    <property type="entry name" value="Znf_C2H2_type"/>
</dbReference>
<evidence type="ECO:0000256" key="11">
    <source>
        <dbReference type="ARBA" id="ARBA00037948"/>
    </source>
</evidence>
<keyword evidence="9" id="KW-0804">Transcription</keyword>
<keyword evidence="3" id="KW-0479">Metal-binding</keyword>
<keyword evidence="7" id="KW-0805">Transcription regulation</keyword>
<dbReference type="VEuPathDB" id="VectorBase:LLONM1_000821"/>
<dbReference type="GO" id="GO:0000981">
    <property type="term" value="F:DNA-binding transcription factor activity, RNA polymerase II-specific"/>
    <property type="evidence" value="ECO:0007669"/>
    <property type="project" value="TreeGrafter"/>
</dbReference>
<dbReference type="EMBL" id="GITU01001109">
    <property type="protein sequence ID" value="MBC1169812.1"/>
    <property type="molecule type" value="Transcribed_RNA"/>
</dbReference>
<comment type="similarity">
    <text evidence="2">Belongs to the krueppel C2H2-type zinc-finger protein family.</text>
</comment>
<protein>
    <submittedName>
        <fullName evidence="15">Putative c2h2-type zn-finger protein</fullName>
    </submittedName>
</protein>
<evidence type="ECO:0000313" key="17">
    <source>
        <dbReference type="Proteomes" id="UP000092461"/>
    </source>
</evidence>
<dbReference type="FunFam" id="3.30.160.60:FF:001506">
    <property type="entry name" value="Zinc finger protein"/>
    <property type="match status" value="1"/>
</dbReference>
<feature type="region of interest" description="Disordered" evidence="13">
    <location>
        <begin position="67"/>
        <end position="121"/>
    </location>
</feature>
<feature type="domain" description="C2H2-type" evidence="14">
    <location>
        <begin position="292"/>
        <end position="319"/>
    </location>
</feature>
<dbReference type="SUPFAM" id="SSF57667">
    <property type="entry name" value="beta-beta-alpha zinc fingers"/>
    <property type="match status" value="5"/>
</dbReference>
<proteinExistence type="inferred from homology"/>
<evidence type="ECO:0000256" key="2">
    <source>
        <dbReference type="ARBA" id="ARBA00006991"/>
    </source>
</evidence>
<dbReference type="Gene3D" id="3.30.160.60">
    <property type="entry name" value="Classic Zinc Finger"/>
    <property type="match status" value="7"/>
</dbReference>
<evidence type="ECO:0000256" key="1">
    <source>
        <dbReference type="ARBA" id="ARBA00004123"/>
    </source>
</evidence>
<dbReference type="GO" id="GO:0008270">
    <property type="term" value="F:zinc ion binding"/>
    <property type="evidence" value="ECO:0007669"/>
    <property type="project" value="UniProtKB-KW"/>
</dbReference>
<evidence type="ECO:0000256" key="8">
    <source>
        <dbReference type="ARBA" id="ARBA00023125"/>
    </source>
</evidence>
<dbReference type="SMART" id="SM00355">
    <property type="entry name" value="ZnF_C2H2"/>
    <property type="match status" value="9"/>
</dbReference>
<accession>A0A1B0CBA2</accession>
<feature type="domain" description="C2H2-type" evidence="14">
    <location>
        <begin position="210"/>
        <end position="237"/>
    </location>
</feature>
<dbReference type="PROSITE" id="PS50157">
    <property type="entry name" value="ZINC_FINGER_C2H2_2"/>
    <property type="match status" value="8"/>
</dbReference>
<dbReference type="EnsemblMetazoa" id="LLOJ001401-RA">
    <property type="protein sequence ID" value="LLOJ001401-PA"/>
    <property type="gene ID" value="LLOJ001401"/>
</dbReference>
<feature type="domain" description="C2H2-type" evidence="14">
    <location>
        <begin position="154"/>
        <end position="182"/>
    </location>
</feature>
<dbReference type="GO" id="GO:0000978">
    <property type="term" value="F:RNA polymerase II cis-regulatory region sequence-specific DNA binding"/>
    <property type="evidence" value="ECO:0007669"/>
    <property type="project" value="TreeGrafter"/>
</dbReference>
<keyword evidence="5 12" id="KW-0863">Zinc-finger</keyword>
<comment type="similarity">
    <text evidence="11">Belongs to the snail C2H2-type zinc-finger protein family.</text>
</comment>
<dbReference type="InterPro" id="IPR050527">
    <property type="entry name" value="Snail/Krueppel_Znf"/>
</dbReference>
<reference evidence="16" key="3">
    <citation type="submission" date="2020-05" db="UniProtKB">
        <authorList>
            <consortium name="EnsemblMetazoa"/>
        </authorList>
    </citation>
    <scope>IDENTIFICATION</scope>
    <source>
        <strain evidence="16">Jacobina</strain>
    </source>
</reference>
<reference evidence="15" key="2">
    <citation type="journal article" date="2020" name="BMC">
        <title>Leishmania infection induces a limited differential gene expression in the sand fly midgut.</title>
        <authorList>
            <person name="Coutinho-Abreu I.V."/>
            <person name="Serafim T.D."/>
            <person name="Meneses C."/>
            <person name="Kamhawi S."/>
            <person name="Oliveira F."/>
            <person name="Valenzuela J.G."/>
        </authorList>
    </citation>
    <scope>NUCLEOTIDE SEQUENCE</scope>
    <source>
        <strain evidence="15">Jacobina</strain>
        <tissue evidence="15">Midgut</tissue>
    </source>
</reference>
<dbReference type="VEuPathDB" id="VectorBase:LLOJ001401"/>
<dbReference type="FunFam" id="3.30.160.60:FF:000508">
    <property type="entry name" value="Myeloid zinc finger 1"/>
    <property type="match status" value="1"/>
</dbReference>
<evidence type="ECO:0000256" key="9">
    <source>
        <dbReference type="ARBA" id="ARBA00023163"/>
    </source>
</evidence>
<feature type="domain" description="C2H2-type" evidence="14">
    <location>
        <begin position="183"/>
        <end position="210"/>
    </location>
</feature>
<dbReference type="PANTHER" id="PTHR24388:SF104">
    <property type="entry name" value="AT-RICH BINDING PROTEIN-RELATED"/>
    <property type="match status" value="1"/>
</dbReference>
<comment type="subcellular location">
    <subcellularLocation>
        <location evidence="1">Nucleus</location>
    </subcellularLocation>
</comment>
<feature type="compositionally biased region" description="Basic and acidic residues" evidence="13">
    <location>
        <begin position="67"/>
        <end position="83"/>
    </location>
</feature>
<dbReference type="EMBL" id="AJWK01004933">
    <property type="status" value="NOT_ANNOTATED_CDS"/>
    <property type="molecule type" value="Genomic_DNA"/>
</dbReference>
<dbReference type="InterPro" id="IPR036236">
    <property type="entry name" value="Znf_C2H2_sf"/>
</dbReference>
<dbReference type="PROSITE" id="PS00028">
    <property type="entry name" value="ZINC_FINGER_C2H2_1"/>
    <property type="match status" value="8"/>
</dbReference>
<sequence>MLLVHDVQEEDHQMGDLLKFICLECGEKLNEITALRNQCEETEKKLRERFLLQEGLKQEVREESCLNMELRDSQEDSSQKKNEEFEDNYEGSWTEGDNPENEEEDEKNLPDPKLPNKDEEEDKKDWLQCRICKKKVKNRYHMEKHQWEHKGRSLKCNFCQVEYSCQGNLTRHIRVVHEKRRGYICSICRKEFSQSNNLKLHMLVHQDIKFACDLCEKAFKNPRSLRNHKYIHIPPEERSERIEKRLAKRPSHTSWKHRSQKKICICPTCGKISNYVTQHESHMRSHTGEKPFRCAHCEMSFRERNTLKSHMLLHTGEKPYKCSTCGAAFRQSAHLRRHTRSHTGEKPYACLVCEKSFTEKSILTTHMRVHTGEKPFHCRLCPKKFHNARVLRRHYPKVHFKNQGLHTQKDIQRKLAAMQGDVGLDGLDRTTEEGSIN</sequence>
<dbReference type="FunFam" id="3.30.160.60:FF:001119">
    <property type="entry name" value="zinc finger protein 408"/>
    <property type="match status" value="1"/>
</dbReference>
<name>A0A1B0CBA2_LUTLO</name>
<dbReference type="GO" id="GO:0042802">
    <property type="term" value="F:identical protein binding"/>
    <property type="evidence" value="ECO:0007669"/>
    <property type="project" value="UniProtKB-ARBA"/>
</dbReference>
<dbReference type="PANTHER" id="PTHR24388">
    <property type="entry name" value="ZINC FINGER PROTEIN"/>
    <property type="match status" value="1"/>
</dbReference>
<dbReference type="Proteomes" id="UP000092461">
    <property type="component" value="Unassembled WGS sequence"/>
</dbReference>
<keyword evidence="17" id="KW-1185">Reference proteome</keyword>
<keyword evidence="6" id="KW-0862">Zinc</keyword>
<keyword evidence="4" id="KW-0677">Repeat</keyword>
<feature type="domain" description="C2H2-type" evidence="14">
    <location>
        <begin position="320"/>
        <end position="347"/>
    </location>
</feature>
<feature type="compositionally biased region" description="Basic and acidic residues" evidence="13">
    <location>
        <begin position="107"/>
        <end position="121"/>
    </location>
</feature>
<evidence type="ECO:0000256" key="6">
    <source>
        <dbReference type="ARBA" id="ARBA00022833"/>
    </source>
</evidence>
<keyword evidence="10" id="KW-0539">Nucleus</keyword>
<dbReference type="FunFam" id="3.30.160.60:FF:000446">
    <property type="entry name" value="Zinc finger protein"/>
    <property type="match status" value="1"/>
</dbReference>
<keyword evidence="8" id="KW-0238">DNA-binding</keyword>
<evidence type="ECO:0000313" key="16">
    <source>
        <dbReference type="EnsemblMetazoa" id="LLOJ001401-PA"/>
    </source>
</evidence>
<feature type="compositionally biased region" description="Acidic residues" evidence="13">
    <location>
        <begin position="97"/>
        <end position="106"/>
    </location>
</feature>
<evidence type="ECO:0000256" key="13">
    <source>
        <dbReference type="SAM" id="MobiDB-lite"/>
    </source>
</evidence>
<evidence type="ECO:0000259" key="14">
    <source>
        <dbReference type="PROSITE" id="PS50157"/>
    </source>
</evidence>